<keyword evidence="3" id="KW-0238">DNA-binding</keyword>
<dbReference type="Proteomes" id="UP000220340">
    <property type="component" value="Unassembled WGS sequence"/>
</dbReference>
<name>A0A1Q4H435_9MYCO</name>
<dbReference type="InterPro" id="IPR036390">
    <property type="entry name" value="WH_DNA-bd_sf"/>
</dbReference>
<evidence type="ECO:0000256" key="5">
    <source>
        <dbReference type="ARBA" id="ARBA00023163"/>
    </source>
</evidence>
<dbReference type="PRINTS" id="PR00039">
    <property type="entry name" value="HTHLYSR"/>
</dbReference>
<dbReference type="SUPFAM" id="SSF46785">
    <property type="entry name" value="Winged helix' DNA-binding domain"/>
    <property type="match status" value="1"/>
</dbReference>
<feature type="domain" description="HTH lysR-type" evidence="8">
    <location>
        <begin position="5"/>
        <end position="62"/>
    </location>
</feature>
<keyword evidence="10" id="KW-1185">Reference proteome</keyword>
<dbReference type="OrthoDB" id="9775392at2"/>
<comment type="similarity">
    <text evidence="1">Belongs to the LysR transcriptional regulatory family.</text>
</comment>
<keyword evidence="5" id="KW-0804">Transcription</keyword>
<dbReference type="InterPro" id="IPR000847">
    <property type="entry name" value="LysR_HTH_N"/>
</dbReference>
<proteinExistence type="inferred from homology"/>
<evidence type="ECO:0000313" key="10">
    <source>
        <dbReference type="Proteomes" id="UP000220340"/>
    </source>
</evidence>
<dbReference type="AlphaFoldDB" id="A0A1Q4H435"/>
<dbReference type="GO" id="GO:0003700">
    <property type="term" value="F:DNA-binding transcription factor activity"/>
    <property type="evidence" value="ECO:0007669"/>
    <property type="project" value="InterPro"/>
</dbReference>
<evidence type="ECO:0000256" key="3">
    <source>
        <dbReference type="ARBA" id="ARBA00023125"/>
    </source>
</evidence>
<comment type="function">
    <text evidence="7">Required for the induction the katG gene for catalase. Involved in the response to hydrogen peroxide.</text>
</comment>
<organism evidence="9 10">
    <name type="scientific">Mycolicibacterium diernhoferi</name>
    <dbReference type="NCBI Taxonomy" id="1801"/>
    <lineage>
        <taxon>Bacteria</taxon>
        <taxon>Bacillati</taxon>
        <taxon>Actinomycetota</taxon>
        <taxon>Actinomycetes</taxon>
        <taxon>Mycobacteriales</taxon>
        <taxon>Mycobacteriaceae</taxon>
        <taxon>Mycolicibacterium</taxon>
    </lineage>
</organism>
<dbReference type="InterPro" id="IPR005119">
    <property type="entry name" value="LysR_subst-bd"/>
</dbReference>
<evidence type="ECO:0000313" key="9">
    <source>
        <dbReference type="EMBL" id="PEG51706.1"/>
    </source>
</evidence>
<dbReference type="Gene3D" id="3.40.190.10">
    <property type="entry name" value="Periplasmic binding protein-like II"/>
    <property type="match status" value="2"/>
</dbReference>
<sequence length="323" mass="34373">MASTPSVAQLRAFVAVSRLQHFGAAAAQLGISQPTLSQLLSKLETNLDLQLIERSSRRVEVTPAGRRLLPHAEAAVEAVHAIVDAAEPTGWLFEALRLGIIPTIAPYLLPTLLGALRDETPDLKLFVREDQTHRLLDALRRDEIDVALLALPISEPGLVAQPVYEEDFVLAVSADSELAGTTGAPVEALRRQPLLLLDEGHCLRDQALEVCALANVLDTGHDAARTSSLPTVVQLVAAGMGATLLPATAVPVETRGASLGIATFADPVPGRRIGLVWRAANSRAERFIDFAQIIRRAVVDRELPARSVVGMVPVALAPALGGE</sequence>
<comment type="caution">
    <text evidence="9">The sequence shown here is derived from an EMBL/GenBank/DDBJ whole genome shotgun (WGS) entry which is preliminary data.</text>
</comment>
<protein>
    <recommendedName>
        <fullName evidence="6">Probable hydrogen peroxide-inducible genes activator</fullName>
    </recommendedName>
</protein>
<dbReference type="GO" id="GO:0032993">
    <property type="term" value="C:protein-DNA complex"/>
    <property type="evidence" value="ECO:0007669"/>
    <property type="project" value="TreeGrafter"/>
</dbReference>
<dbReference type="Pfam" id="PF03466">
    <property type="entry name" value="LysR_substrate"/>
    <property type="match status" value="1"/>
</dbReference>
<gene>
    <name evidence="9" type="ORF">CRI78_25020</name>
</gene>
<keyword evidence="4" id="KW-0010">Activator</keyword>
<dbReference type="RefSeq" id="WP_073859665.1">
    <property type="nucleotide sequence ID" value="NZ_BAAATC010000005.1"/>
</dbReference>
<reference evidence="9 10" key="1">
    <citation type="submission" date="2017-10" db="EMBL/GenBank/DDBJ databases">
        <title>The new phylogeny of genus Mycobacterium.</title>
        <authorList>
            <person name="Tortoli E."/>
            <person name="Trovato A."/>
            <person name="Cirillo D.M."/>
        </authorList>
    </citation>
    <scope>NUCLEOTIDE SEQUENCE [LARGE SCALE GENOMIC DNA]</scope>
    <source>
        <strain evidence="9 10">IP141170001</strain>
    </source>
</reference>
<evidence type="ECO:0000256" key="2">
    <source>
        <dbReference type="ARBA" id="ARBA00023015"/>
    </source>
</evidence>
<dbReference type="STRING" id="1801.BRW64_27545"/>
<evidence type="ECO:0000256" key="1">
    <source>
        <dbReference type="ARBA" id="ARBA00009437"/>
    </source>
</evidence>
<dbReference type="Pfam" id="PF00126">
    <property type="entry name" value="HTH_1"/>
    <property type="match status" value="1"/>
</dbReference>
<dbReference type="CDD" id="cd08411">
    <property type="entry name" value="PBP2_OxyR"/>
    <property type="match status" value="1"/>
</dbReference>
<keyword evidence="2" id="KW-0805">Transcription regulation</keyword>
<dbReference type="InterPro" id="IPR036388">
    <property type="entry name" value="WH-like_DNA-bd_sf"/>
</dbReference>
<dbReference type="GO" id="GO:0003677">
    <property type="term" value="F:DNA binding"/>
    <property type="evidence" value="ECO:0007669"/>
    <property type="project" value="UniProtKB-KW"/>
</dbReference>
<accession>A0A1Q4H435</accession>
<dbReference type="EMBL" id="PDCR01000044">
    <property type="protein sequence ID" value="PEG51706.1"/>
    <property type="molecule type" value="Genomic_DNA"/>
</dbReference>
<dbReference type="PANTHER" id="PTHR30346">
    <property type="entry name" value="TRANSCRIPTIONAL DUAL REGULATOR HCAR-RELATED"/>
    <property type="match status" value="1"/>
</dbReference>
<dbReference type="PANTHER" id="PTHR30346:SF26">
    <property type="entry name" value="HYDROGEN PEROXIDE-INDUCIBLE GENES ACTIVATOR"/>
    <property type="match status" value="1"/>
</dbReference>
<evidence type="ECO:0000256" key="7">
    <source>
        <dbReference type="ARBA" id="ARBA00056658"/>
    </source>
</evidence>
<dbReference type="PROSITE" id="PS50931">
    <property type="entry name" value="HTH_LYSR"/>
    <property type="match status" value="1"/>
</dbReference>
<dbReference type="SUPFAM" id="SSF53850">
    <property type="entry name" value="Periplasmic binding protein-like II"/>
    <property type="match status" value="1"/>
</dbReference>
<dbReference type="Gene3D" id="1.10.10.10">
    <property type="entry name" value="Winged helix-like DNA-binding domain superfamily/Winged helix DNA-binding domain"/>
    <property type="match status" value="1"/>
</dbReference>
<dbReference type="FunFam" id="1.10.10.10:FF:000001">
    <property type="entry name" value="LysR family transcriptional regulator"/>
    <property type="match status" value="1"/>
</dbReference>
<evidence type="ECO:0000259" key="8">
    <source>
        <dbReference type="PROSITE" id="PS50931"/>
    </source>
</evidence>
<evidence type="ECO:0000256" key="6">
    <source>
        <dbReference type="ARBA" id="ARBA00040885"/>
    </source>
</evidence>
<evidence type="ECO:0000256" key="4">
    <source>
        <dbReference type="ARBA" id="ARBA00023159"/>
    </source>
</evidence>